<feature type="signal peptide" evidence="2">
    <location>
        <begin position="1"/>
        <end position="21"/>
    </location>
</feature>
<dbReference type="EMBL" id="CP000284">
    <property type="protein sequence ID" value="ABE50941.1"/>
    <property type="molecule type" value="Genomic_DNA"/>
</dbReference>
<dbReference type="AlphaFoldDB" id="Q1GXU6"/>
<evidence type="ECO:0008006" key="5">
    <source>
        <dbReference type="Google" id="ProtNLM"/>
    </source>
</evidence>
<comment type="subcellular location">
    <subcellularLocation>
        <location evidence="1">Cell outer membrane</location>
    </subcellularLocation>
</comment>
<proteinExistence type="predicted"/>
<accession>Q1GXU6</accession>
<dbReference type="HOGENOM" id="CLU_1072858_0_0_4"/>
<protein>
    <recommendedName>
        <fullName evidence="5">Transferrin-binding protein B C-lobe/N-lobe beta barrel domain-containing protein</fullName>
    </recommendedName>
</protein>
<dbReference type="GO" id="GO:0009279">
    <property type="term" value="C:cell outer membrane"/>
    <property type="evidence" value="ECO:0007669"/>
    <property type="project" value="UniProtKB-SubCell"/>
</dbReference>
<sequence length="259" mass="26067">MMKKLSLASLVLLSVSGVSFAAGENVVGFSTHPALVNVGPSVYTGPTHGAANEPGIGVYSVGSGARINAHVLYDTLRTSIDSNGIATISGGTGSHAGMGTWALGRVTGSDSNRVYFGVWEGVSPSNSSVPAYAAYVVGDNVTRSLDAVKGNNYNYATQGVGQGNEYYTGTLTANFNAAGTGGTLSGSIASSSNTIALDSSTIIYVAGSGSAATARFIGTANNIDYEVNGFFYGNSAQALAGTADHLTDASKSVGFAGTR</sequence>
<gene>
    <name evidence="3" type="ordered locus">Mfla_2678</name>
</gene>
<reference evidence="3 4" key="1">
    <citation type="submission" date="2006-03" db="EMBL/GenBank/DDBJ databases">
        <title>Complete sequence of Methylobacillus flagellatus KT.</title>
        <authorList>
            <consortium name="US DOE Joint Genome Institute"/>
            <person name="Copeland A."/>
            <person name="Lucas S."/>
            <person name="Lapidus A."/>
            <person name="Barry K."/>
            <person name="Detter J.C."/>
            <person name="Glavina del Rio T."/>
            <person name="Hammon N."/>
            <person name="Israni S."/>
            <person name="Dalin E."/>
            <person name="Tice H."/>
            <person name="Pitluck S."/>
            <person name="Brettin T."/>
            <person name="Bruce D."/>
            <person name="Han C."/>
            <person name="Tapia R."/>
            <person name="Saunders E."/>
            <person name="Gilna P."/>
            <person name="Schmutz J."/>
            <person name="Larimer F."/>
            <person name="Land M."/>
            <person name="Kyrpides N."/>
            <person name="Anderson I."/>
            <person name="Richardson P."/>
        </authorList>
    </citation>
    <scope>NUCLEOTIDE SEQUENCE [LARGE SCALE GENOMIC DNA]</scope>
    <source>
        <strain evidence="4">KT / ATCC 51484 / DSM 6875</strain>
    </source>
</reference>
<dbReference type="SUPFAM" id="SSF56925">
    <property type="entry name" value="OMPA-like"/>
    <property type="match status" value="1"/>
</dbReference>
<dbReference type="Gene3D" id="2.40.160.90">
    <property type="match status" value="1"/>
</dbReference>
<name>Q1GXU6_METFK</name>
<evidence type="ECO:0000313" key="4">
    <source>
        <dbReference type="Proteomes" id="UP000002440"/>
    </source>
</evidence>
<dbReference type="KEGG" id="mfa:Mfla_2678"/>
<dbReference type="RefSeq" id="WP_011480894.1">
    <property type="nucleotide sequence ID" value="NC_007947.1"/>
</dbReference>
<dbReference type="InterPro" id="IPR011250">
    <property type="entry name" value="OMP/PagP_B-barrel"/>
</dbReference>
<keyword evidence="4" id="KW-1185">Reference proteome</keyword>
<dbReference type="STRING" id="265072.Mfla_2678"/>
<dbReference type="Proteomes" id="UP000002440">
    <property type="component" value="Chromosome"/>
</dbReference>
<feature type="chain" id="PRO_5004189727" description="Transferrin-binding protein B C-lobe/N-lobe beta barrel domain-containing protein" evidence="2">
    <location>
        <begin position="22"/>
        <end position="259"/>
    </location>
</feature>
<evidence type="ECO:0000256" key="1">
    <source>
        <dbReference type="ARBA" id="ARBA00004442"/>
    </source>
</evidence>
<evidence type="ECO:0000256" key="2">
    <source>
        <dbReference type="SAM" id="SignalP"/>
    </source>
</evidence>
<organism evidence="3 4">
    <name type="scientific">Methylobacillus flagellatus (strain ATCC 51484 / DSM 6875 / VKM B-1610 / KT)</name>
    <dbReference type="NCBI Taxonomy" id="265072"/>
    <lineage>
        <taxon>Bacteria</taxon>
        <taxon>Pseudomonadati</taxon>
        <taxon>Pseudomonadota</taxon>
        <taxon>Betaproteobacteria</taxon>
        <taxon>Nitrosomonadales</taxon>
        <taxon>Methylophilaceae</taxon>
        <taxon>Methylobacillus</taxon>
    </lineage>
</organism>
<keyword evidence="2" id="KW-0732">Signal</keyword>
<evidence type="ECO:0000313" key="3">
    <source>
        <dbReference type="EMBL" id="ABE50941.1"/>
    </source>
</evidence>